<dbReference type="Pfam" id="PF00067">
    <property type="entry name" value="p450"/>
    <property type="match status" value="2"/>
</dbReference>
<dbReference type="InterPro" id="IPR017972">
    <property type="entry name" value="Cyt_P450_CS"/>
</dbReference>
<evidence type="ECO:0000256" key="5">
    <source>
        <dbReference type="ARBA" id="ARBA00023004"/>
    </source>
</evidence>
<comment type="similarity">
    <text evidence="1 7">Belongs to the cytochrome P450 family.</text>
</comment>
<dbReference type="PROSITE" id="PS00086">
    <property type="entry name" value="CYTOCHROME_P450"/>
    <property type="match status" value="1"/>
</dbReference>
<dbReference type="AlphaFoldDB" id="A0AAD8J0J9"/>
<comment type="caution">
    <text evidence="8">The sequence shown here is derived from an EMBL/GenBank/DDBJ whole genome shotgun (WGS) entry which is preliminary data.</text>
</comment>
<keyword evidence="6 7" id="KW-0503">Monooxygenase</keyword>
<dbReference type="EMBL" id="JAUIZM010000003">
    <property type="protein sequence ID" value="KAK1395469.1"/>
    <property type="molecule type" value="Genomic_DNA"/>
</dbReference>
<evidence type="ECO:0000256" key="7">
    <source>
        <dbReference type="RuleBase" id="RU000461"/>
    </source>
</evidence>
<evidence type="ECO:0000256" key="3">
    <source>
        <dbReference type="ARBA" id="ARBA00022723"/>
    </source>
</evidence>
<dbReference type="GO" id="GO:0016705">
    <property type="term" value="F:oxidoreductase activity, acting on paired donors, with incorporation or reduction of molecular oxygen"/>
    <property type="evidence" value="ECO:0007669"/>
    <property type="project" value="InterPro"/>
</dbReference>
<dbReference type="SUPFAM" id="SSF48264">
    <property type="entry name" value="Cytochrome P450"/>
    <property type="match status" value="1"/>
</dbReference>
<dbReference type="PANTHER" id="PTHR47953:SF5">
    <property type="entry name" value="CYTOCHROME P450 71AV8-LIKE"/>
    <property type="match status" value="1"/>
</dbReference>
<dbReference type="InterPro" id="IPR036396">
    <property type="entry name" value="Cyt_P450_sf"/>
</dbReference>
<dbReference type="InterPro" id="IPR001128">
    <property type="entry name" value="Cyt_P450"/>
</dbReference>
<evidence type="ECO:0000256" key="2">
    <source>
        <dbReference type="ARBA" id="ARBA00022617"/>
    </source>
</evidence>
<evidence type="ECO:0000256" key="6">
    <source>
        <dbReference type="ARBA" id="ARBA00023033"/>
    </source>
</evidence>
<keyword evidence="9" id="KW-1185">Reference proteome</keyword>
<name>A0AAD8J0J9_9APIA</name>
<gene>
    <name evidence="8" type="ORF">POM88_014525</name>
</gene>
<proteinExistence type="inferred from homology"/>
<evidence type="ECO:0000256" key="4">
    <source>
        <dbReference type="ARBA" id="ARBA00023002"/>
    </source>
</evidence>
<dbReference type="GO" id="GO:0005506">
    <property type="term" value="F:iron ion binding"/>
    <property type="evidence" value="ECO:0007669"/>
    <property type="project" value="InterPro"/>
</dbReference>
<reference evidence="8" key="2">
    <citation type="submission" date="2023-05" db="EMBL/GenBank/DDBJ databases">
        <authorList>
            <person name="Schelkunov M.I."/>
        </authorList>
    </citation>
    <scope>NUCLEOTIDE SEQUENCE</scope>
    <source>
        <strain evidence="8">Hsosn_3</strain>
        <tissue evidence="8">Leaf</tissue>
    </source>
</reference>
<dbReference type="InterPro" id="IPR052306">
    <property type="entry name" value="CYP450_71D"/>
</dbReference>
<evidence type="ECO:0000256" key="1">
    <source>
        <dbReference type="ARBA" id="ARBA00010617"/>
    </source>
</evidence>
<organism evidence="8 9">
    <name type="scientific">Heracleum sosnowskyi</name>
    <dbReference type="NCBI Taxonomy" id="360622"/>
    <lineage>
        <taxon>Eukaryota</taxon>
        <taxon>Viridiplantae</taxon>
        <taxon>Streptophyta</taxon>
        <taxon>Embryophyta</taxon>
        <taxon>Tracheophyta</taxon>
        <taxon>Spermatophyta</taxon>
        <taxon>Magnoliopsida</taxon>
        <taxon>eudicotyledons</taxon>
        <taxon>Gunneridae</taxon>
        <taxon>Pentapetalae</taxon>
        <taxon>asterids</taxon>
        <taxon>campanulids</taxon>
        <taxon>Apiales</taxon>
        <taxon>Apiaceae</taxon>
        <taxon>Apioideae</taxon>
        <taxon>apioid superclade</taxon>
        <taxon>Tordylieae</taxon>
        <taxon>Tordyliinae</taxon>
        <taxon>Heracleum</taxon>
    </lineage>
</organism>
<keyword evidence="5 7" id="KW-0408">Iron</keyword>
<evidence type="ECO:0008006" key="10">
    <source>
        <dbReference type="Google" id="ProtNLM"/>
    </source>
</evidence>
<protein>
    <recommendedName>
        <fullName evidence="10">Cytochrome P450</fullName>
    </recommendedName>
</protein>
<accession>A0AAD8J0J9</accession>
<reference evidence="8" key="1">
    <citation type="submission" date="2023-02" db="EMBL/GenBank/DDBJ databases">
        <title>Genome of toxic invasive species Heracleum sosnowskyi carries increased number of genes despite the absence of recent whole-genome duplications.</title>
        <authorList>
            <person name="Schelkunov M."/>
            <person name="Shtratnikova V."/>
            <person name="Makarenko M."/>
            <person name="Klepikova A."/>
            <person name="Omelchenko D."/>
            <person name="Novikova G."/>
            <person name="Obukhova E."/>
            <person name="Bogdanov V."/>
            <person name="Penin A."/>
            <person name="Logacheva M."/>
        </authorList>
    </citation>
    <scope>NUCLEOTIDE SEQUENCE</scope>
    <source>
        <strain evidence="8">Hsosn_3</strain>
        <tissue evidence="8">Leaf</tissue>
    </source>
</reference>
<sequence length="152" mass="17350">MLIYEITPELFNGRQNAPTWQPDVHGLSYLKPVNEETLRLHTPVPRECRKQCEIHGYTILVGTKVMANAWAMGRDPETWEPFGAGRRICAGIGFAVATLELPMAQLLYYFDWKLPNDMKLKDLDVEERNGAIATRQNSLILIPTLHTPNLFE</sequence>
<dbReference type="PANTHER" id="PTHR47953">
    <property type="entry name" value="OS08G0105600 PROTEIN"/>
    <property type="match status" value="1"/>
</dbReference>
<keyword evidence="4 7" id="KW-0560">Oxidoreductase</keyword>
<dbReference type="Proteomes" id="UP001237642">
    <property type="component" value="Unassembled WGS sequence"/>
</dbReference>
<dbReference type="GO" id="GO:0004497">
    <property type="term" value="F:monooxygenase activity"/>
    <property type="evidence" value="ECO:0007669"/>
    <property type="project" value="UniProtKB-KW"/>
</dbReference>
<keyword evidence="2 7" id="KW-0349">Heme</keyword>
<dbReference type="Gene3D" id="1.10.630.10">
    <property type="entry name" value="Cytochrome P450"/>
    <property type="match status" value="1"/>
</dbReference>
<keyword evidence="3 7" id="KW-0479">Metal-binding</keyword>
<evidence type="ECO:0000313" key="8">
    <source>
        <dbReference type="EMBL" id="KAK1395469.1"/>
    </source>
</evidence>
<dbReference type="GO" id="GO:0020037">
    <property type="term" value="F:heme binding"/>
    <property type="evidence" value="ECO:0007669"/>
    <property type="project" value="InterPro"/>
</dbReference>
<evidence type="ECO:0000313" key="9">
    <source>
        <dbReference type="Proteomes" id="UP001237642"/>
    </source>
</evidence>